<gene>
    <name evidence="1" type="ORF">SAMN05216362_12831</name>
</gene>
<dbReference type="AlphaFoldDB" id="A0A1H9J3L2"/>
<proteinExistence type="predicted"/>
<dbReference type="InterPro" id="IPR021243">
    <property type="entry name" value="DUF2804"/>
</dbReference>
<evidence type="ECO:0008006" key="3">
    <source>
        <dbReference type="Google" id="ProtNLM"/>
    </source>
</evidence>
<reference evidence="1 2" key="1">
    <citation type="submission" date="2016-10" db="EMBL/GenBank/DDBJ databases">
        <authorList>
            <person name="de Groot N.N."/>
        </authorList>
    </citation>
    <scope>NUCLEOTIDE SEQUENCE [LARGE SCALE GENOMIC DNA]</scope>
    <source>
        <strain evidence="1 2">DSM 21633</strain>
    </source>
</reference>
<dbReference type="EMBL" id="FOES01000028">
    <property type="protein sequence ID" value="SEQ81362.1"/>
    <property type="molecule type" value="Genomic_DNA"/>
</dbReference>
<dbReference type="PANTHER" id="PTHR35868:SF3">
    <property type="entry name" value="DUF2804 DOMAIN-CONTAINING PROTEIN"/>
    <property type="match status" value="1"/>
</dbReference>
<dbReference type="Proteomes" id="UP000199427">
    <property type="component" value="Unassembled WGS sequence"/>
</dbReference>
<organism evidence="1 2">
    <name type="scientific">Piscibacillus halophilus</name>
    <dbReference type="NCBI Taxonomy" id="571933"/>
    <lineage>
        <taxon>Bacteria</taxon>
        <taxon>Bacillati</taxon>
        <taxon>Bacillota</taxon>
        <taxon>Bacilli</taxon>
        <taxon>Bacillales</taxon>
        <taxon>Bacillaceae</taxon>
        <taxon>Piscibacillus</taxon>
    </lineage>
</organism>
<keyword evidence="2" id="KW-1185">Reference proteome</keyword>
<accession>A0A1H9J3L2</accession>
<evidence type="ECO:0000313" key="2">
    <source>
        <dbReference type="Proteomes" id="UP000199427"/>
    </source>
</evidence>
<dbReference type="STRING" id="571933.SAMN05216362_12831"/>
<dbReference type="RefSeq" id="WP_091774408.1">
    <property type="nucleotide sequence ID" value="NZ_FOES01000028.1"/>
</dbReference>
<evidence type="ECO:0000313" key="1">
    <source>
        <dbReference type="EMBL" id="SEQ81362.1"/>
    </source>
</evidence>
<dbReference type="PANTHER" id="PTHR35868">
    <property type="entry name" value="DUF2804 DOMAIN-CONTAINING PROTEIN-RELATED"/>
    <property type="match status" value="1"/>
</dbReference>
<dbReference type="OrthoDB" id="9762066at2"/>
<dbReference type="Pfam" id="PF10974">
    <property type="entry name" value="DUF2804"/>
    <property type="match status" value="1"/>
</dbReference>
<sequence>MKGREITRAVKLCDEKGKLNQVSVGWARHPMVYCNLKGSFLRKKKWNYWCMTNREALFSVTVSHLDYAAVIFAYIYDFTTRKFVEKSILIPLGKGLSIPDNVQDSIYFKGKGVHVSIKDEEHVTKLNVSWLNFFEDKPLEAQFNIVRKTDHESLNVVIPWSNSRFQFTSKQVALPTEGKVSWSQGDYTFQMSDSFATLDFGRGKWPYRSKWNWGAASGFADGYRIGLNFGGQWTDNTGQTENGIIIDQKLHKIHEDLDWVYDHHDYMKPWVIHSPNNKRVKLMFEPIFERVSKTNLGIIKSNVHQMIGYYSGTVETDDGQTIQIQRLLGWAEDHQARW</sequence>
<protein>
    <recommendedName>
        <fullName evidence="3">DUF2804 domain-containing protein</fullName>
    </recommendedName>
</protein>
<name>A0A1H9J3L2_9BACI</name>